<feature type="domain" description="Luciferase-like" evidence="3">
    <location>
        <begin position="41"/>
        <end position="346"/>
    </location>
</feature>
<keyword evidence="5" id="KW-1185">Reference proteome</keyword>
<evidence type="ECO:0000256" key="2">
    <source>
        <dbReference type="ARBA" id="ARBA00023033"/>
    </source>
</evidence>
<accession>A0A3N2H6U3</accession>
<dbReference type="InterPro" id="IPR050766">
    <property type="entry name" value="Bact_Lucif_Oxidored"/>
</dbReference>
<evidence type="ECO:0000256" key="1">
    <source>
        <dbReference type="ARBA" id="ARBA00023002"/>
    </source>
</evidence>
<keyword evidence="2 4" id="KW-0503">Monooxygenase</keyword>
<dbReference type="GO" id="GO:0004497">
    <property type="term" value="F:monooxygenase activity"/>
    <property type="evidence" value="ECO:0007669"/>
    <property type="project" value="UniProtKB-KW"/>
</dbReference>
<organism evidence="4 5">
    <name type="scientific">Amycolatopsis thermoflava</name>
    <dbReference type="NCBI Taxonomy" id="84480"/>
    <lineage>
        <taxon>Bacteria</taxon>
        <taxon>Bacillati</taxon>
        <taxon>Actinomycetota</taxon>
        <taxon>Actinomycetes</taxon>
        <taxon>Pseudonocardiales</taxon>
        <taxon>Pseudonocardiaceae</taxon>
        <taxon>Amycolatopsis</taxon>
        <taxon>Amycolatopsis methanolica group</taxon>
    </lineage>
</organism>
<dbReference type="InterPro" id="IPR036661">
    <property type="entry name" value="Luciferase-like_sf"/>
</dbReference>
<name>A0A3N2H6U3_9PSEU</name>
<dbReference type="GO" id="GO:0016705">
    <property type="term" value="F:oxidoreductase activity, acting on paired donors, with incorporation or reduction of molecular oxygen"/>
    <property type="evidence" value="ECO:0007669"/>
    <property type="project" value="InterPro"/>
</dbReference>
<dbReference type="EMBL" id="RKHY01000001">
    <property type="protein sequence ID" value="ROS44638.1"/>
    <property type="molecule type" value="Genomic_DNA"/>
</dbReference>
<dbReference type="AlphaFoldDB" id="A0A3N2H6U3"/>
<dbReference type="Proteomes" id="UP000274843">
    <property type="component" value="Unassembled WGS sequence"/>
</dbReference>
<evidence type="ECO:0000313" key="4">
    <source>
        <dbReference type="EMBL" id="ROS44638.1"/>
    </source>
</evidence>
<evidence type="ECO:0000259" key="3">
    <source>
        <dbReference type="Pfam" id="PF00296"/>
    </source>
</evidence>
<protein>
    <submittedName>
        <fullName evidence="4">Alkanesulfonate monooxygenase SsuD/methylene tetrahydromethanopterin reductase-like flavin-dependent oxidoreductase (Luciferase family)</fullName>
    </submittedName>
</protein>
<gene>
    <name evidence="4" type="ORF">EDD35_7084</name>
</gene>
<sequence>MQYWHFSEAAYPYLPDPETYESVRVTLPNGVIDPARAADLWDRYLREWQVADECGLNVMVNEHHSTATCMNSAAPVIAGALARLTTNARILILGNPVANRTDPVRIAEEMALLDLLSHGRLEVGFVRGVQYEVAATNSRPVRMSERMWEAVELITRAWSTHDGPFNWEGEFFHHRQVNIWPRPHQQPAPPVWVTAVNPASVPRIADHGYRVGTFLSGFDGTRAVFQAYRDHCAATGKPAPGDEMFGYAALVYTGRTDEEGFEGARKLLWYLHSNKVAKQFAYPPGYLPYHVRAVGLRGPLTSTPGSPASSPIPDVTAMSLAELIERGIVFAGSAATVAGQIERFYEHVGGFGHLLLMGQAGHLGHEDTVRGIANFAEGVAPLVDRVTGGLAVQSNVG</sequence>
<comment type="caution">
    <text evidence="4">The sequence shown here is derived from an EMBL/GenBank/DDBJ whole genome shotgun (WGS) entry which is preliminary data.</text>
</comment>
<dbReference type="PANTHER" id="PTHR30137">
    <property type="entry name" value="LUCIFERASE-LIKE MONOOXYGENASE"/>
    <property type="match status" value="1"/>
</dbReference>
<reference evidence="4 5" key="1">
    <citation type="submission" date="2018-11" db="EMBL/GenBank/DDBJ databases">
        <title>Sequencing the genomes of 1000 actinobacteria strains.</title>
        <authorList>
            <person name="Klenk H.-P."/>
        </authorList>
    </citation>
    <scope>NUCLEOTIDE SEQUENCE [LARGE SCALE GENOMIC DNA]</scope>
    <source>
        <strain evidence="4 5">DSM 44348</strain>
    </source>
</reference>
<proteinExistence type="predicted"/>
<evidence type="ECO:0000313" key="5">
    <source>
        <dbReference type="Proteomes" id="UP000274843"/>
    </source>
</evidence>
<dbReference type="SUPFAM" id="SSF51679">
    <property type="entry name" value="Bacterial luciferase-like"/>
    <property type="match status" value="1"/>
</dbReference>
<keyword evidence="1" id="KW-0560">Oxidoreductase</keyword>
<dbReference type="InterPro" id="IPR011251">
    <property type="entry name" value="Luciferase-like_dom"/>
</dbReference>
<dbReference type="RefSeq" id="WP_123686576.1">
    <property type="nucleotide sequence ID" value="NZ_JBHXOR010000010.1"/>
</dbReference>
<dbReference type="GeneID" id="301848324"/>
<dbReference type="PANTHER" id="PTHR30137:SF8">
    <property type="entry name" value="BLR5498 PROTEIN"/>
    <property type="match status" value="1"/>
</dbReference>
<dbReference type="GO" id="GO:0005829">
    <property type="term" value="C:cytosol"/>
    <property type="evidence" value="ECO:0007669"/>
    <property type="project" value="TreeGrafter"/>
</dbReference>
<dbReference type="Gene3D" id="3.20.20.30">
    <property type="entry name" value="Luciferase-like domain"/>
    <property type="match status" value="1"/>
</dbReference>
<dbReference type="Pfam" id="PF00296">
    <property type="entry name" value="Bac_luciferase"/>
    <property type="match status" value="1"/>
</dbReference>